<dbReference type="OrthoDB" id="40902at2759"/>
<feature type="transmembrane region" description="Helical" evidence="2">
    <location>
        <begin position="1226"/>
        <end position="1245"/>
    </location>
</feature>
<feature type="compositionally biased region" description="Acidic residues" evidence="1">
    <location>
        <begin position="183"/>
        <end position="194"/>
    </location>
</feature>
<protein>
    <recommendedName>
        <fullName evidence="3">Glycosyltransferase 2-like domain-containing protein</fullName>
    </recommendedName>
</protein>
<feature type="compositionally biased region" description="Basic and acidic residues" evidence="1">
    <location>
        <begin position="81"/>
        <end position="90"/>
    </location>
</feature>
<evidence type="ECO:0000256" key="2">
    <source>
        <dbReference type="SAM" id="Phobius"/>
    </source>
</evidence>
<dbReference type="InParanoid" id="F0XZE3"/>
<dbReference type="Gene3D" id="3.90.550.10">
    <property type="entry name" value="Spore Coat Polysaccharide Biosynthesis Protein SpsA, Chain A"/>
    <property type="match status" value="1"/>
</dbReference>
<dbReference type="EMBL" id="GL833122">
    <property type="protein sequence ID" value="EGB11325.1"/>
    <property type="molecule type" value="Genomic_DNA"/>
</dbReference>
<dbReference type="InterPro" id="IPR001173">
    <property type="entry name" value="Glyco_trans_2-like"/>
</dbReference>
<dbReference type="Pfam" id="PF00535">
    <property type="entry name" value="Glycos_transf_2"/>
    <property type="match status" value="1"/>
</dbReference>
<dbReference type="PANTHER" id="PTHR22916">
    <property type="entry name" value="GLYCOSYLTRANSFERASE"/>
    <property type="match status" value="1"/>
</dbReference>
<feature type="region of interest" description="Disordered" evidence="1">
    <location>
        <begin position="81"/>
        <end position="241"/>
    </location>
</feature>
<feature type="compositionally biased region" description="Acidic residues" evidence="1">
    <location>
        <begin position="118"/>
        <end position="147"/>
    </location>
</feature>
<evidence type="ECO:0000313" key="5">
    <source>
        <dbReference type="Proteomes" id="UP000002729"/>
    </source>
</evidence>
<dbReference type="SUPFAM" id="SSF53448">
    <property type="entry name" value="Nucleotide-diphospho-sugar transferases"/>
    <property type="match status" value="1"/>
</dbReference>
<feature type="region of interest" description="Disordered" evidence="1">
    <location>
        <begin position="347"/>
        <end position="366"/>
    </location>
</feature>
<proteinExistence type="predicted"/>
<dbReference type="KEGG" id="aaf:AURANDRAFT_70866"/>
<keyword evidence="2" id="KW-1133">Transmembrane helix</keyword>
<dbReference type="Proteomes" id="UP000002729">
    <property type="component" value="Unassembled WGS sequence"/>
</dbReference>
<sequence>MASFAGPSATTLMKVRSSRGAVIRSDSALDSAVVASLKKGDRVEVDASVAPVEVEGLARVRVCSPAAGWTSANLLKACKDEGRRGRDAAPKDGAAAPRGASPPPGERGGSPPPPERPDDPEQEPGLEAEEEGVDEGDDRDAPEEGDGDATKAAAEKDKRRKARRARHEREKIQARLKAATVPEDGDGDDVAEWEPPEHLGELSAWCEGAEFVSPLSARPYKPPDWVPPPKKRDTRDYDLSKPGASMPVDVYEERMFEASGGLEGYALRAMNEMDHYDELERRTHAEAMRDVERGSLAEGMRELKLRLDHDEDEWSKLLELNMPPKPEPEVAPTIAPMFDDSGSGDFAGGDAKTRATKRSPRLPSAAQAGERVVGNFTLSNGASGRGAPLVSCVCPTTASRHHLHGALYKCFKWQTYPNLELVIYDTSPVPSPVFTSKKVARDSRVRYVHKYEKPPLKWDGLGKPPKEASENRDPMRVGVKRNWLANAAMGQIVAHFDDDDLYAPTYVERMVKALDSKKADLVKLSAFYYYDVLDDPDWLYRYDADDDMEAGRHLRRWSYGFSFVYRSELADSVGFHDDGWCGEDYDLATRAARLGYRCACVRDDADHACALHMRHRSNAIATPIFRSDGEYGVRMRGRVVQALQLRCTEDRVPSKLISRVFKCTVLDAMLDDDEELPFKYGLPRPISFGWRGGVTHRPARAAMASCPKMQTLMALAVELSHKLERRPKEIYARGVPGVHVDVFSSGAAVEALQTCAGLAKETREEARRVWEQLVAASFVKHVSSSRRKRNSLDQGMGRERKDKVGAHTLYRFDDRAFAPYTLHVAVLAVRGLPPGHTASSMAHRGSAAIHATDWYQSVNTEFEAYGYDPEWPDAPTAARVGFEWSLVGGRLCGRAGANRATAAVDLRLPSTMHLQSKAAADQPTKTPHAHDADGNLICDLLSDKAAYRFEHDSYEHCVAKHARWARATADDDSEEVLTGAPIEVLVAAYVTRRRNDGSKENARDSEKQNSVQNWRVYARVHKCEGSKSGVPILVKSQVVLEFGSKIAATERLTVARQKDFSSDGCDFGGQRLRNVGLVARRNAQVKFTLYERLKTDLTKTRTLGNVSVPLSDVPVLEPHKGRGVLAKHREPSPQRYDLTYRRIIDGSEIKNGTVYLSVWMSPLLSVSDFARYFAKALRWGFWAAFVGLTAGLAYAFRGGLFEACLFVSPLPILLLLMEAPQWLGAFLTWVLGLAVPGLNLGFGALRLTCWFSDTKPSAASSPQDAAALAAGASRRLCLRVEVDDFSIGNPGRPGTHAHEHFVFAAKVVLAISLDARLFHGAVDLAKNALQSAWDYKRDLAEAKRKKTAPLPKPPRVVMWSPFPAVHAEQRNDEDFEPTRIGSLRFDEIRVDDVNVAFNQSTANEFNINHFVRGLAAGKVGQALPPGAKAPNALTVTVVGARGVHEKIAPQIEVHCRDFRWETSARPAARSGAHVWNESCTLPAGDPSAVLHVGLKTTGLAASSHILGQWIVTLKMLVVAPTNVFGENLSHAYEGGSAFVLEGDMHLRNAEWLVMDRSQAVRLRLRYFHDPALPSYEDQINAKPRPALEQLQANSLETTWKMGSLTYLRYMLQDFPLLFDVRSFEVTRINFYLKDLFSSVGRAAASTSMIEKAKMERSSSGQIKNHVWVEKLDLRTSLQAPASAPEGLDLFSLAKTFVFCAVRPVLREVNVGAALGHIASGFFAGSNPAGAGTSAAAAARGLVDAARGAGGTMVHTSTLAKDAVLRAVHHNADKYVDERDNALMLETALAEGYLDKAVERLSGCRLGRRPWVLEWCVLKQHDGHLTLFYTKKNDSGFHGATKKARLSEVRYDASEGQFCVLVTKLGKRKKILHFRASKFRGAATDKVLAVGEWWKRLNPEGGLGDGDWVAIDPAAKRFSTGPVVNSADPVA</sequence>
<keyword evidence="5" id="KW-1185">Reference proteome</keyword>
<feature type="compositionally biased region" description="Pro residues" evidence="1">
    <location>
        <begin position="100"/>
        <end position="114"/>
    </location>
</feature>
<gene>
    <name evidence="4" type="ORF">AURANDRAFT_70866</name>
</gene>
<dbReference type="InterPro" id="IPR029044">
    <property type="entry name" value="Nucleotide-diphossugar_trans"/>
</dbReference>
<evidence type="ECO:0000259" key="3">
    <source>
        <dbReference type="Pfam" id="PF00535"/>
    </source>
</evidence>
<dbReference type="eggNOG" id="ENOG502SU1Z">
    <property type="taxonomic scope" value="Eukaryota"/>
</dbReference>
<dbReference type="GO" id="GO:0016758">
    <property type="term" value="F:hexosyltransferase activity"/>
    <property type="evidence" value="ECO:0007669"/>
    <property type="project" value="UniProtKB-ARBA"/>
</dbReference>
<dbReference type="CDD" id="cd00761">
    <property type="entry name" value="Glyco_tranf_GTA_type"/>
    <property type="match status" value="1"/>
</dbReference>
<accession>F0XZE3</accession>
<feature type="domain" description="Glycosyltransferase 2-like" evidence="3">
    <location>
        <begin position="479"/>
        <end position="558"/>
    </location>
</feature>
<feature type="compositionally biased region" description="Basic and acidic residues" evidence="1">
    <location>
        <begin position="230"/>
        <end position="239"/>
    </location>
</feature>
<organism evidence="5">
    <name type="scientific">Aureococcus anophagefferens</name>
    <name type="common">Harmful bloom alga</name>
    <dbReference type="NCBI Taxonomy" id="44056"/>
    <lineage>
        <taxon>Eukaryota</taxon>
        <taxon>Sar</taxon>
        <taxon>Stramenopiles</taxon>
        <taxon>Ochrophyta</taxon>
        <taxon>Pelagophyceae</taxon>
        <taxon>Pelagomonadales</taxon>
        <taxon>Pelagomonadaceae</taxon>
        <taxon>Aureococcus</taxon>
    </lineage>
</organism>
<evidence type="ECO:0000313" key="4">
    <source>
        <dbReference type="EMBL" id="EGB11325.1"/>
    </source>
</evidence>
<dbReference type="PANTHER" id="PTHR22916:SF3">
    <property type="entry name" value="UDP-GLCNAC:BETAGAL BETA-1,3-N-ACETYLGLUCOSAMINYLTRANSFERASE-LIKE PROTEIN 1"/>
    <property type="match status" value="1"/>
</dbReference>
<keyword evidence="2" id="KW-0812">Transmembrane</keyword>
<keyword evidence="2" id="KW-0472">Membrane</keyword>
<evidence type="ECO:0000256" key="1">
    <source>
        <dbReference type="SAM" id="MobiDB-lite"/>
    </source>
</evidence>
<dbReference type="RefSeq" id="XP_009033705.1">
    <property type="nucleotide sequence ID" value="XM_009035457.1"/>
</dbReference>
<name>F0XZE3_AURAN</name>
<feature type="transmembrane region" description="Helical" evidence="2">
    <location>
        <begin position="1179"/>
        <end position="1196"/>
    </location>
</feature>
<reference evidence="4 5" key="1">
    <citation type="journal article" date="2011" name="Proc. Natl. Acad. Sci. U.S.A.">
        <title>Niche of harmful alga Aureococcus anophagefferens revealed through ecogenomics.</title>
        <authorList>
            <person name="Gobler C.J."/>
            <person name="Berry D.L."/>
            <person name="Dyhrman S.T."/>
            <person name="Wilhelm S.W."/>
            <person name="Salamov A."/>
            <person name="Lobanov A.V."/>
            <person name="Zhang Y."/>
            <person name="Collier J.L."/>
            <person name="Wurch L.L."/>
            <person name="Kustka A.B."/>
            <person name="Dill B.D."/>
            <person name="Shah M."/>
            <person name="VerBerkmoes N.C."/>
            <person name="Kuo A."/>
            <person name="Terry A."/>
            <person name="Pangilinan J."/>
            <person name="Lindquist E.A."/>
            <person name="Lucas S."/>
            <person name="Paulsen I.T."/>
            <person name="Hattenrath-Lehmann T.K."/>
            <person name="Talmage S.C."/>
            <person name="Walker E.A."/>
            <person name="Koch F."/>
            <person name="Burson A.M."/>
            <person name="Marcoval M.A."/>
            <person name="Tang Y.Z."/>
            <person name="Lecleir G.R."/>
            <person name="Coyne K.J."/>
            <person name="Berg G.M."/>
            <person name="Bertrand E.M."/>
            <person name="Saito M.A."/>
            <person name="Gladyshev V.N."/>
            <person name="Grigoriev I.V."/>
        </authorList>
    </citation>
    <scope>NUCLEOTIDE SEQUENCE [LARGE SCALE GENOMIC DNA]</scope>
    <source>
        <strain evidence="5">CCMP 1984</strain>
    </source>
</reference>
<dbReference type="GeneID" id="20227965"/>